<organism evidence="1 2">
    <name type="scientific">Aeromonas veronii</name>
    <dbReference type="NCBI Taxonomy" id="654"/>
    <lineage>
        <taxon>Bacteria</taxon>
        <taxon>Pseudomonadati</taxon>
        <taxon>Pseudomonadota</taxon>
        <taxon>Gammaproteobacteria</taxon>
        <taxon>Aeromonadales</taxon>
        <taxon>Aeromonadaceae</taxon>
        <taxon>Aeromonas</taxon>
    </lineage>
</organism>
<evidence type="ECO:0008006" key="3">
    <source>
        <dbReference type="Google" id="ProtNLM"/>
    </source>
</evidence>
<dbReference type="InterPro" id="IPR021352">
    <property type="entry name" value="DUF2971"/>
</dbReference>
<reference evidence="1" key="2">
    <citation type="journal article" date="2019" name="PLoS ONE">
        <title>Identification and characterization of putative Aeromonas spp. T3SS effectors.</title>
        <authorList>
            <person name="Rangel L.T."/>
            <person name="Marden J."/>
            <person name="Colston S."/>
            <person name="Setubal J.C."/>
            <person name="Graf J."/>
            <person name="Gogarten J.P."/>
        </authorList>
    </citation>
    <scope>NUCLEOTIDE SEQUENCE</scope>
    <source>
        <strain evidence="1">BAQ071013-135</strain>
    </source>
</reference>
<evidence type="ECO:0000313" key="2">
    <source>
        <dbReference type="Proteomes" id="UP000796104"/>
    </source>
</evidence>
<gene>
    <name evidence="1" type="ORF">CF123_05395</name>
</gene>
<proteinExistence type="predicted"/>
<sequence>MENDIIYHYTSVDGLKGILNSSGVKLWMTDTRFLNDKEEIAHGVKLVSLLIQKYHKNNYHDLSEAPSNTEFLARILHEIEERKFYSVSFSSEIEQLSQWLAYCPAQGGYAIGFDKELLKKHIEAIEGNYCIHPVNYFDNLDSLHKKVYSITSNYVSINKSNWTKRDLDIYDLVPEIEQFIATSKQSCFKTENEVRVYTSKLKNQNNYIVEFYNKGSITAPYTPLEVDKDLIKEVVIGPMQHQDLAEIALEEFKKVNNYDFTILKSKIPYRGY</sequence>
<protein>
    <recommendedName>
        <fullName evidence="3">DUF2971 domain-containing protein</fullName>
    </recommendedName>
</protein>
<dbReference type="Pfam" id="PF11185">
    <property type="entry name" value="DUF2971"/>
    <property type="match status" value="1"/>
</dbReference>
<dbReference type="EMBL" id="PDXJ01000007">
    <property type="protein sequence ID" value="TND55340.1"/>
    <property type="molecule type" value="Genomic_DNA"/>
</dbReference>
<evidence type="ECO:0000313" key="1">
    <source>
        <dbReference type="EMBL" id="TND55340.1"/>
    </source>
</evidence>
<comment type="caution">
    <text evidence="1">The sequence shown here is derived from an EMBL/GenBank/DDBJ whole genome shotgun (WGS) entry which is preliminary data.</text>
</comment>
<dbReference type="RefSeq" id="WP_139493918.1">
    <property type="nucleotide sequence ID" value="NZ_CAWORL010000048.1"/>
</dbReference>
<dbReference type="Proteomes" id="UP000796104">
    <property type="component" value="Unassembled WGS sequence"/>
</dbReference>
<dbReference type="AlphaFoldDB" id="A0AAX2UVA4"/>
<reference evidence="1" key="1">
    <citation type="submission" date="2017-10" db="EMBL/GenBank/DDBJ databases">
        <authorList>
            <person name="Colston S.M."/>
            <person name="Graf J."/>
        </authorList>
    </citation>
    <scope>NUCLEOTIDE SEQUENCE</scope>
    <source>
        <strain evidence="1">BAQ071013-135</strain>
    </source>
</reference>
<accession>A0AAX2UVA4</accession>
<name>A0AAX2UVA4_AERVE</name>